<protein>
    <recommendedName>
        <fullName evidence="4">Nuclear matrix protein</fullName>
    </recommendedName>
</protein>
<dbReference type="PANTHER" id="PTHR13265">
    <property type="entry name" value="THO COMPLEX SUBUNIT 1"/>
    <property type="match status" value="1"/>
</dbReference>
<dbReference type="GO" id="GO:0006406">
    <property type="term" value="P:mRNA export from nucleus"/>
    <property type="evidence" value="ECO:0007669"/>
    <property type="project" value="TreeGrafter"/>
</dbReference>
<dbReference type="OrthoDB" id="10257415at2759"/>
<organism evidence="2 3">
    <name type="scientific">Glonium stellatum</name>
    <dbReference type="NCBI Taxonomy" id="574774"/>
    <lineage>
        <taxon>Eukaryota</taxon>
        <taxon>Fungi</taxon>
        <taxon>Dikarya</taxon>
        <taxon>Ascomycota</taxon>
        <taxon>Pezizomycotina</taxon>
        <taxon>Dothideomycetes</taxon>
        <taxon>Pleosporomycetidae</taxon>
        <taxon>Gloniales</taxon>
        <taxon>Gloniaceae</taxon>
        <taxon>Glonium</taxon>
    </lineage>
</organism>
<dbReference type="AlphaFoldDB" id="A0A8E2EZM7"/>
<reference evidence="2 3" key="1">
    <citation type="journal article" date="2016" name="Nat. Commun.">
        <title>Ectomycorrhizal ecology is imprinted in the genome of the dominant symbiotic fungus Cenococcum geophilum.</title>
        <authorList>
            <consortium name="DOE Joint Genome Institute"/>
            <person name="Peter M."/>
            <person name="Kohler A."/>
            <person name="Ohm R.A."/>
            <person name="Kuo A."/>
            <person name="Krutzmann J."/>
            <person name="Morin E."/>
            <person name="Arend M."/>
            <person name="Barry K.W."/>
            <person name="Binder M."/>
            <person name="Choi C."/>
            <person name="Clum A."/>
            <person name="Copeland A."/>
            <person name="Grisel N."/>
            <person name="Haridas S."/>
            <person name="Kipfer T."/>
            <person name="LaButti K."/>
            <person name="Lindquist E."/>
            <person name="Lipzen A."/>
            <person name="Maire R."/>
            <person name="Meier B."/>
            <person name="Mihaltcheva S."/>
            <person name="Molinier V."/>
            <person name="Murat C."/>
            <person name="Poggeler S."/>
            <person name="Quandt C.A."/>
            <person name="Sperisen C."/>
            <person name="Tritt A."/>
            <person name="Tisserant E."/>
            <person name="Crous P.W."/>
            <person name="Henrissat B."/>
            <person name="Nehls U."/>
            <person name="Egli S."/>
            <person name="Spatafora J.W."/>
            <person name="Grigoriev I.V."/>
            <person name="Martin F.M."/>
        </authorList>
    </citation>
    <scope>NUCLEOTIDE SEQUENCE [LARGE SCALE GENOMIC DNA]</scope>
    <source>
        <strain evidence="2 3">CBS 207.34</strain>
    </source>
</reference>
<dbReference type="Pfam" id="PF11957">
    <property type="entry name" value="efThoc1"/>
    <property type="match status" value="1"/>
</dbReference>
<gene>
    <name evidence="2" type="ORF">AOQ84DRAFT_319438</name>
</gene>
<evidence type="ECO:0008006" key="4">
    <source>
        <dbReference type="Google" id="ProtNLM"/>
    </source>
</evidence>
<proteinExistence type="predicted"/>
<keyword evidence="3" id="KW-1185">Reference proteome</keyword>
<dbReference type="Proteomes" id="UP000250140">
    <property type="component" value="Unassembled WGS sequence"/>
</dbReference>
<dbReference type="InterPro" id="IPR021861">
    <property type="entry name" value="THO_THOC1"/>
</dbReference>
<evidence type="ECO:0000313" key="3">
    <source>
        <dbReference type="Proteomes" id="UP000250140"/>
    </source>
</evidence>
<feature type="region of interest" description="Disordered" evidence="1">
    <location>
        <begin position="570"/>
        <end position="619"/>
    </location>
</feature>
<accession>A0A8E2EZM7</accession>
<dbReference type="PANTHER" id="PTHR13265:SF0">
    <property type="entry name" value="HPR1"/>
    <property type="match status" value="1"/>
</dbReference>
<dbReference type="EMBL" id="KV749787">
    <property type="protein sequence ID" value="OCL07779.1"/>
    <property type="molecule type" value="Genomic_DNA"/>
</dbReference>
<evidence type="ECO:0000256" key="1">
    <source>
        <dbReference type="SAM" id="MobiDB-lite"/>
    </source>
</evidence>
<evidence type="ECO:0000313" key="2">
    <source>
        <dbReference type="EMBL" id="OCL07779.1"/>
    </source>
</evidence>
<dbReference type="GO" id="GO:0000445">
    <property type="term" value="C:THO complex part of transcription export complex"/>
    <property type="evidence" value="ECO:0007669"/>
    <property type="project" value="TreeGrafter"/>
</dbReference>
<sequence>MAIPDIEPARVMTFRLQELLERSKHIKKATTVDPALPVSELVGEDELLLSDAVGDKETHKSIVDRAARNIFYDILASTPIDHPAFVQIWNLLDILQYCGDRDQCYPGLVLLLVEELLDSQSIDGCRIVFDFLESRREVLIATNSKNKDLVILRSCNELLRRLSRAEDAVFCGRVYIFLFQSFPLGDKSSVNLRGEFHVENVTNFEPSPQTSEKDEDRMDVDAGRDAEVVKAPDVKEEEGAAKFAAPDQIAKENSQTLDTETLYPIFWSLQHAFSNPVRLFSEENFNDFKKGLEATLAKFKEVPKVIQAPSPEGKRGVKRKFEDGYDEFASTFNPKYLTSRDLFRLELSDLAFQRHILVQALILIDFILSLTEKSKKKPYQVNAQKALQYSFTLSDQDAEWASGIKNSIANYLQEGPDGKFYYRMVDTVLSRDKNWVRWKMENCQPIIRDRVSTTDFLEAKSGAQKAYASKKVRSTLAGLDLRFLSDSESASGLERLKDPDRYVVPSAESFAEAVAGIELDMEMAMAEEEKENLGEAKTSKTWRALRIASKDKLSLFDRIEDGKSLERLFQPDTVDEAAGEESAATAPESRDSIPQEQQRAEGDRRADQGSQVTAAAAVE</sequence>
<feature type="compositionally biased region" description="Basic and acidic residues" evidence="1">
    <location>
        <begin position="588"/>
        <end position="607"/>
    </location>
</feature>
<name>A0A8E2EZM7_9PEZI</name>